<name>G4CGC6_9NEIS</name>
<dbReference type="EMBL" id="AGAY01000022">
    <property type="protein sequence ID" value="EGY53174.1"/>
    <property type="molecule type" value="Genomic_DNA"/>
</dbReference>
<comment type="caution">
    <text evidence="1">The sequence shown here is derived from an EMBL/GenBank/DDBJ whole genome shotgun (WGS) entry which is preliminary data.</text>
</comment>
<sequence length="90" mass="9370">MIFPRSVCSAGLPENRRSADFAATLRGAFPYAAGAFYGGRVGFGARRQFGSADSAAGIEQQGGQRQGKGGEAFHIRFPFNAASAGVRMPG</sequence>
<organism evidence="1 2">
    <name type="scientific">Neisseria shayeganii 871</name>
    <dbReference type="NCBI Taxonomy" id="1032488"/>
    <lineage>
        <taxon>Bacteria</taxon>
        <taxon>Pseudomonadati</taxon>
        <taxon>Pseudomonadota</taxon>
        <taxon>Betaproteobacteria</taxon>
        <taxon>Neisseriales</taxon>
        <taxon>Neisseriaceae</taxon>
        <taxon>Neisseria</taxon>
    </lineage>
</organism>
<dbReference type="AlphaFoldDB" id="G4CGC6"/>
<keyword evidence="2" id="KW-1185">Reference proteome</keyword>
<dbReference type="Proteomes" id="UP000003019">
    <property type="component" value="Unassembled WGS sequence"/>
</dbReference>
<reference evidence="1 2" key="1">
    <citation type="submission" date="2011-05" db="EMBL/GenBank/DDBJ databases">
        <authorList>
            <person name="Muzny D."/>
            <person name="Qin X."/>
            <person name="Deng J."/>
            <person name="Jiang H."/>
            <person name="Liu Y."/>
            <person name="Qu J."/>
            <person name="Song X.-Z."/>
            <person name="Zhang L."/>
            <person name="Thornton R."/>
            <person name="Coyle M."/>
            <person name="Francisco L."/>
            <person name="Jackson L."/>
            <person name="Javaid M."/>
            <person name="Korchina V."/>
            <person name="Kovar C."/>
            <person name="Mata R."/>
            <person name="Mathew T."/>
            <person name="Ngo R."/>
            <person name="Nguyen L."/>
            <person name="Nguyen N."/>
            <person name="Okwuonu G."/>
            <person name="Ongeri F."/>
            <person name="Pham C."/>
            <person name="Simmons D."/>
            <person name="Wilczek-Boney K."/>
            <person name="Hale W."/>
            <person name="Jakkamsetti A."/>
            <person name="Pham P."/>
            <person name="Ruth R."/>
            <person name="San Lucas F."/>
            <person name="Warren J."/>
            <person name="Zhang J."/>
            <person name="Zhao Z."/>
            <person name="Zhou C."/>
            <person name="Zhu D."/>
            <person name="Lee S."/>
            <person name="Bess C."/>
            <person name="Blankenburg K."/>
            <person name="Forbes L."/>
            <person name="Fu Q."/>
            <person name="Gubbala S."/>
            <person name="Hirani K."/>
            <person name="Jayaseelan J.C."/>
            <person name="Lara F."/>
            <person name="Munidasa M."/>
            <person name="Palculict T."/>
            <person name="Patil S."/>
            <person name="Pu L.-L."/>
            <person name="Saada N."/>
            <person name="Tang L."/>
            <person name="Weissenberger G."/>
            <person name="Zhu Y."/>
            <person name="Hemphill L."/>
            <person name="Shang Y."/>
            <person name="Youmans B."/>
            <person name="Ayvaz T."/>
            <person name="Ross M."/>
            <person name="Santibanez J."/>
            <person name="Aqrawi P."/>
            <person name="Gross S."/>
            <person name="Joshi V."/>
            <person name="Fowler G."/>
            <person name="Nazareth L."/>
            <person name="Reid J."/>
            <person name="Worley K."/>
            <person name="Petrosino J."/>
            <person name="Highlander S."/>
            <person name="Gibbs R."/>
        </authorList>
    </citation>
    <scope>NUCLEOTIDE SEQUENCE [LARGE SCALE GENOMIC DNA]</scope>
    <source>
        <strain evidence="1 2">871</strain>
    </source>
</reference>
<proteinExistence type="predicted"/>
<accession>G4CGC6</accession>
<evidence type="ECO:0000313" key="1">
    <source>
        <dbReference type="EMBL" id="EGY53174.1"/>
    </source>
</evidence>
<evidence type="ECO:0000313" key="2">
    <source>
        <dbReference type="Proteomes" id="UP000003019"/>
    </source>
</evidence>
<dbReference type="HOGENOM" id="CLU_2437778_0_0_4"/>
<protein>
    <submittedName>
        <fullName evidence="1">Uncharacterized protein</fullName>
    </submittedName>
</protein>
<gene>
    <name evidence="1" type="ORF">HMPREF9371_0665</name>
</gene>